<keyword evidence="2" id="KW-1185">Reference proteome</keyword>
<dbReference type="OrthoDB" id="10041630at2759"/>
<evidence type="ECO:0000313" key="2">
    <source>
        <dbReference type="Proteomes" id="UP000696280"/>
    </source>
</evidence>
<accession>A0A9N9KVD8</accession>
<protein>
    <submittedName>
        <fullName evidence="1">Uncharacterized protein</fullName>
    </submittedName>
</protein>
<name>A0A9N9KVD8_9HELO</name>
<evidence type="ECO:0000313" key="1">
    <source>
        <dbReference type="EMBL" id="CAG8954189.1"/>
    </source>
</evidence>
<dbReference type="AlphaFoldDB" id="A0A9N9KVD8"/>
<proteinExistence type="predicted"/>
<organism evidence="1 2">
    <name type="scientific">Hymenoscyphus fraxineus</name>
    <dbReference type="NCBI Taxonomy" id="746836"/>
    <lineage>
        <taxon>Eukaryota</taxon>
        <taxon>Fungi</taxon>
        <taxon>Dikarya</taxon>
        <taxon>Ascomycota</taxon>
        <taxon>Pezizomycotina</taxon>
        <taxon>Leotiomycetes</taxon>
        <taxon>Helotiales</taxon>
        <taxon>Helotiaceae</taxon>
        <taxon>Hymenoscyphus</taxon>
    </lineage>
</organism>
<sequence length="106" mass="11795">MAQKPLITQEKLKEKLQVTNFEPNAIIRGAQLTVVGAYRALQNPALFTSDHYRQAALAVAIGIAIRVAISIPVRNIHNLQRKHWSDWVAGCGHQDLAVVLVFSDRL</sequence>
<dbReference type="EMBL" id="CAJVRL010000056">
    <property type="protein sequence ID" value="CAG8954189.1"/>
    <property type="molecule type" value="Genomic_DNA"/>
</dbReference>
<dbReference type="Proteomes" id="UP000696280">
    <property type="component" value="Unassembled WGS sequence"/>
</dbReference>
<gene>
    <name evidence="1" type="ORF">HYFRA_00005809</name>
</gene>
<dbReference type="PANTHER" id="PTHR38421">
    <property type="entry name" value="TRANSMEMBRANE PROTEIN USGS"/>
    <property type="match status" value="1"/>
</dbReference>
<reference evidence="1" key="1">
    <citation type="submission" date="2021-07" db="EMBL/GenBank/DDBJ databases">
        <authorList>
            <person name="Durling M."/>
        </authorList>
    </citation>
    <scope>NUCLEOTIDE SEQUENCE</scope>
</reference>
<dbReference type="PANTHER" id="PTHR38421:SF1">
    <property type="entry name" value="TRANSMEMBRANE PROTEIN"/>
    <property type="match status" value="1"/>
</dbReference>
<comment type="caution">
    <text evidence="1">The sequence shown here is derived from an EMBL/GenBank/DDBJ whole genome shotgun (WGS) entry which is preliminary data.</text>
</comment>